<evidence type="ECO:0000313" key="2">
    <source>
        <dbReference type="Proteomes" id="UP000037136"/>
    </source>
</evidence>
<evidence type="ECO:0000313" key="1">
    <source>
        <dbReference type="EMBL" id="PFH57320.1"/>
    </source>
</evidence>
<protein>
    <submittedName>
        <fullName evidence="1">Uncharacterized protein</fullName>
    </submittedName>
</protein>
<reference evidence="1 2" key="2">
    <citation type="journal article" date="2017" name="Sci. Rep.">
        <title>Ant-infecting Ophiocordyceps genomes reveal a high diversity of potential behavioral manipulation genes and a possible major role for enterotoxins.</title>
        <authorList>
            <person name="de Bekker C."/>
            <person name="Ohm R.A."/>
            <person name="Evans H.C."/>
            <person name="Brachmann A."/>
            <person name="Hughes D.P."/>
        </authorList>
    </citation>
    <scope>NUCLEOTIDE SEQUENCE [LARGE SCALE GENOMIC DNA]</scope>
    <source>
        <strain evidence="1 2">SC16a</strain>
    </source>
</reference>
<sequence length="72" mass="8177">MLYDFVGTESMTSVQLSRRLAGTGKTYGLGWFRGRDGQTHCGVDEEELTGSYRHGVDDSKQNQPWNTTWDVF</sequence>
<dbReference type="PANTHER" id="PTHR37544:SF3">
    <property type="entry name" value="SPRAY"/>
    <property type="match status" value="1"/>
</dbReference>
<dbReference type="AlphaFoldDB" id="A0A2A9P8Y3"/>
<name>A0A2A9P8Y3_OPHUN</name>
<comment type="caution">
    <text evidence="1">The sequence shown here is derived from an EMBL/GenBank/DDBJ whole genome shotgun (WGS) entry which is preliminary data.</text>
</comment>
<dbReference type="PANTHER" id="PTHR37544">
    <property type="entry name" value="SPRAY-RELATED"/>
    <property type="match status" value="1"/>
</dbReference>
<proteinExistence type="predicted"/>
<organism evidence="1 2">
    <name type="scientific">Ophiocordyceps unilateralis</name>
    <name type="common">Zombie-ant fungus</name>
    <name type="synonym">Torrubia unilateralis</name>
    <dbReference type="NCBI Taxonomy" id="268505"/>
    <lineage>
        <taxon>Eukaryota</taxon>
        <taxon>Fungi</taxon>
        <taxon>Dikarya</taxon>
        <taxon>Ascomycota</taxon>
        <taxon>Pezizomycotina</taxon>
        <taxon>Sordariomycetes</taxon>
        <taxon>Hypocreomycetidae</taxon>
        <taxon>Hypocreales</taxon>
        <taxon>Ophiocordycipitaceae</taxon>
        <taxon>Ophiocordyceps</taxon>
    </lineage>
</organism>
<reference evidence="1 2" key="1">
    <citation type="journal article" date="2015" name="BMC Genomics">
        <title>Gene expression during zombie ant biting behavior reflects the complexity underlying fungal parasitic behavioral manipulation.</title>
        <authorList>
            <person name="de Bekker C."/>
            <person name="Ohm R.A."/>
            <person name="Loreto R.G."/>
            <person name="Sebastian A."/>
            <person name="Albert I."/>
            <person name="Merrow M."/>
            <person name="Brachmann A."/>
            <person name="Hughes D.P."/>
        </authorList>
    </citation>
    <scope>NUCLEOTIDE SEQUENCE [LARGE SCALE GENOMIC DNA]</scope>
    <source>
        <strain evidence="1 2">SC16a</strain>
    </source>
</reference>
<gene>
    <name evidence="1" type="ORF">XA68_15218</name>
</gene>
<dbReference type="EMBL" id="LAZP02000424">
    <property type="protein sequence ID" value="PFH57320.1"/>
    <property type="molecule type" value="Genomic_DNA"/>
</dbReference>
<dbReference type="Proteomes" id="UP000037136">
    <property type="component" value="Unassembled WGS sequence"/>
</dbReference>
<dbReference type="OrthoDB" id="3248909at2759"/>
<keyword evidence="2" id="KW-1185">Reference proteome</keyword>
<dbReference type="STRING" id="268505.A0A2A9P8Y3"/>
<accession>A0A2A9P8Y3</accession>